<sequence>MTPDPTDAECEKVWALIERAERLSERATSLSNDFRIYRAELRRVLAAYDKGPDDG</sequence>
<dbReference type="AlphaFoldDB" id="A0A0F9D5N7"/>
<accession>A0A0F9D5N7</accession>
<proteinExistence type="predicted"/>
<gene>
    <name evidence="1" type="ORF">LCGC14_2240960</name>
</gene>
<name>A0A0F9D5N7_9ZZZZ</name>
<evidence type="ECO:0000313" key="1">
    <source>
        <dbReference type="EMBL" id="KKL56884.1"/>
    </source>
</evidence>
<protein>
    <submittedName>
        <fullName evidence="1">Uncharacterized protein</fullName>
    </submittedName>
</protein>
<comment type="caution">
    <text evidence="1">The sequence shown here is derived from an EMBL/GenBank/DDBJ whole genome shotgun (WGS) entry which is preliminary data.</text>
</comment>
<dbReference type="EMBL" id="LAZR01030345">
    <property type="protein sequence ID" value="KKL56884.1"/>
    <property type="molecule type" value="Genomic_DNA"/>
</dbReference>
<reference evidence="1" key="1">
    <citation type="journal article" date="2015" name="Nature">
        <title>Complex archaea that bridge the gap between prokaryotes and eukaryotes.</title>
        <authorList>
            <person name="Spang A."/>
            <person name="Saw J.H."/>
            <person name="Jorgensen S.L."/>
            <person name="Zaremba-Niedzwiedzka K."/>
            <person name="Martijn J."/>
            <person name="Lind A.E."/>
            <person name="van Eijk R."/>
            <person name="Schleper C."/>
            <person name="Guy L."/>
            <person name="Ettema T.J."/>
        </authorList>
    </citation>
    <scope>NUCLEOTIDE SEQUENCE</scope>
</reference>
<organism evidence="1">
    <name type="scientific">marine sediment metagenome</name>
    <dbReference type="NCBI Taxonomy" id="412755"/>
    <lineage>
        <taxon>unclassified sequences</taxon>
        <taxon>metagenomes</taxon>
        <taxon>ecological metagenomes</taxon>
    </lineage>
</organism>